<dbReference type="EMBL" id="BSXW01000334">
    <property type="protein sequence ID" value="GMF19068.1"/>
    <property type="molecule type" value="Genomic_DNA"/>
</dbReference>
<dbReference type="OrthoDB" id="116537at2759"/>
<name>A0A9W6WW66_9STRA</name>
<sequence length="263" mass="29746">METLARVTVKIGGIAHTSRTSVRVDNPEFQFDPEGSFDEFCTRVEALVGPALATYEAKTLRQDTNVYGKPNQGAAQKDFIPLTEGNWLSVLDQARANYQRRRKADGPLCFEMFMFAVKEGKASESTRLRATRGRIQQSAEDVDVFLRENTDVHVGEIVRTHWTMTHARQPARTPVIVPQSAAFQQMQHLDAVRASLPEQEALYQTLAVRLNGSFEFQLTFNVQELRSVLGLPPHNVLRHGIFQSFELPPEPTDDIEDVDYQED</sequence>
<dbReference type="AlphaFoldDB" id="A0A9W6WW66"/>
<reference evidence="1" key="1">
    <citation type="submission" date="2023-04" db="EMBL/GenBank/DDBJ databases">
        <title>Phytophthora lilii NBRC 32176.</title>
        <authorList>
            <person name="Ichikawa N."/>
            <person name="Sato H."/>
            <person name="Tonouchi N."/>
        </authorList>
    </citation>
    <scope>NUCLEOTIDE SEQUENCE</scope>
    <source>
        <strain evidence="1">NBRC 32176</strain>
    </source>
</reference>
<accession>A0A9W6WW66</accession>
<dbReference type="Proteomes" id="UP001165083">
    <property type="component" value="Unassembled WGS sequence"/>
</dbReference>
<organism evidence="1 2">
    <name type="scientific">Phytophthora lilii</name>
    <dbReference type="NCBI Taxonomy" id="2077276"/>
    <lineage>
        <taxon>Eukaryota</taxon>
        <taxon>Sar</taxon>
        <taxon>Stramenopiles</taxon>
        <taxon>Oomycota</taxon>
        <taxon>Peronosporomycetes</taxon>
        <taxon>Peronosporales</taxon>
        <taxon>Peronosporaceae</taxon>
        <taxon>Phytophthora</taxon>
    </lineage>
</organism>
<protein>
    <submittedName>
        <fullName evidence="1">Unnamed protein product</fullName>
    </submittedName>
</protein>
<keyword evidence="2" id="KW-1185">Reference proteome</keyword>
<gene>
    <name evidence="1" type="ORF">Plil01_000722800</name>
</gene>
<comment type="caution">
    <text evidence="1">The sequence shown here is derived from an EMBL/GenBank/DDBJ whole genome shotgun (WGS) entry which is preliminary data.</text>
</comment>
<proteinExistence type="predicted"/>
<evidence type="ECO:0000313" key="1">
    <source>
        <dbReference type="EMBL" id="GMF19068.1"/>
    </source>
</evidence>
<evidence type="ECO:0000313" key="2">
    <source>
        <dbReference type="Proteomes" id="UP001165083"/>
    </source>
</evidence>